<keyword evidence="3 4" id="KW-0865">Zymogen</keyword>
<dbReference type="GO" id="GO:0004222">
    <property type="term" value="F:metalloendopeptidase activity"/>
    <property type="evidence" value="ECO:0007669"/>
    <property type="project" value="UniProtKB-UniRule"/>
</dbReference>
<organism evidence="5 6">
    <name type="scientific">Qingrenia yutianensis</name>
    <dbReference type="NCBI Taxonomy" id="2763676"/>
    <lineage>
        <taxon>Bacteria</taxon>
        <taxon>Bacillati</taxon>
        <taxon>Bacillota</taxon>
        <taxon>Clostridia</taxon>
        <taxon>Eubacteriales</taxon>
        <taxon>Oscillospiraceae</taxon>
        <taxon>Qingrenia</taxon>
    </lineage>
</organism>
<feature type="chain" id="PRO_5038187310" description="Germination protease" evidence="4">
    <location>
        <begin position="11"/>
        <end position="325"/>
    </location>
</feature>
<accession>A0A926F7U3</accession>
<comment type="caution">
    <text evidence="5">The sequence shown here is derived from an EMBL/GenBank/DDBJ whole genome shotgun (WGS) entry which is preliminary data.</text>
</comment>
<dbReference type="GO" id="GO:0006508">
    <property type="term" value="P:proteolysis"/>
    <property type="evidence" value="ECO:0007669"/>
    <property type="project" value="UniProtKB-UniRule"/>
</dbReference>
<evidence type="ECO:0000256" key="2">
    <source>
        <dbReference type="ARBA" id="ARBA00022801"/>
    </source>
</evidence>
<evidence type="ECO:0000256" key="1">
    <source>
        <dbReference type="ARBA" id="ARBA00022670"/>
    </source>
</evidence>
<dbReference type="HAMAP" id="MF_00626">
    <property type="entry name" value="Germination_prot"/>
    <property type="match status" value="1"/>
</dbReference>
<comment type="PTM">
    <text evidence="4">Autoproteolytically processed. The inactive tetrameric zymogen termed p46 autoprocesses to a smaller form termed p41, which is active only during spore germination.</text>
</comment>
<evidence type="ECO:0000313" key="5">
    <source>
        <dbReference type="EMBL" id="MBC8595565.1"/>
    </source>
</evidence>
<dbReference type="GO" id="GO:0009847">
    <property type="term" value="P:spore germination"/>
    <property type="evidence" value="ECO:0007669"/>
    <property type="project" value="UniProtKB-UniRule"/>
</dbReference>
<dbReference type="SUPFAM" id="SSF53163">
    <property type="entry name" value="HybD-like"/>
    <property type="match status" value="1"/>
</dbReference>
<dbReference type="Pfam" id="PF03418">
    <property type="entry name" value="Peptidase_A25"/>
    <property type="match status" value="1"/>
</dbReference>
<dbReference type="PIRSF" id="PIRSF019549">
    <property type="entry name" value="Peptidase_A25"/>
    <property type="match status" value="1"/>
</dbReference>
<keyword evidence="2 4" id="KW-0378">Hydrolase</keyword>
<evidence type="ECO:0000256" key="4">
    <source>
        <dbReference type="HAMAP-Rule" id="MF_00626"/>
    </source>
</evidence>
<protein>
    <recommendedName>
        <fullName evidence="4">Germination protease</fullName>
        <ecNumber evidence="4">3.4.24.78</ecNumber>
    </recommendedName>
    <alternativeName>
        <fullName evidence="4">GPR endopeptidase</fullName>
    </alternativeName>
    <alternativeName>
        <fullName evidence="4">Germination proteinase</fullName>
    </alternativeName>
    <alternativeName>
        <fullName evidence="4">Spore protease</fullName>
    </alternativeName>
</protein>
<dbReference type="Proteomes" id="UP000647416">
    <property type="component" value="Unassembled WGS sequence"/>
</dbReference>
<comment type="subunit">
    <text evidence="4">Homotetramer.</text>
</comment>
<dbReference type="InterPro" id="IPR023430">
    <property type="entry name" value="Pept_HybD-like_dom_sf"/>
</dbReference>
<dbReference type="InterPro" id="IPR005080">
    <property type="entry name" value="Peptidase_A25"/>
</dbReference>
<proteinExistence type="inferred from homology"/>
<dbReference type="AlphaFoldDB" id="A0A926F7U3"/>
<dbReference type="EMBL" id="JACRTE010000001">
    <property type="protein sequence ID" value="MBC8595565.1"/>
    <property type="molecule type" value="Genomic_DNA"/>
</dbReference>
<dbReference type="RefSeq" id="WP_262431232.1">
    <property type="nucleotide sequence ID" value="NZ_JACRTE010000001.1"/>
</dbReference>
<reference evidence="5" key="1">
    <citation type="submission" date="2020-08" db="EMBL/GenBank/DDBJ databases">
        <title>Genome public.</title>
        <authorList>
            <person name="Liu C."/>
            <person name="Sun Q."/>
        </authorList>
    </citation>
    <scope>NUCLEOTIDE SEQUENCE</scope>
    <source>
        <strain evidence="5">NSJ-50</strain>
    </source>
</reference>
<comment type="similarity">
    <text evidence="4">Belongs to the peptidase A25 family.</text>
</comment>
<dbReference type="NCBIfam" id="TIGR01441">
    <property type="entry name" value="GPR"/>
    <property type="match status" value="1"/>
</dbReference>
<evidence type="ECO:0000256" key="3">
    <source>
        <dbReference type="ARBA" id="ARBA00023145"/>
    </source>
</evidence>
<feature type="propeptide" id="PRO_5038187311" evidence="4">
    <location>
        <begin position="1"/>
        <end position="10"/>
    </location>
</feature>
<comment type="function">
    <text evidence="4">Initiates the rapid degradation of small, acid-soluble proteins during spore germination.</text>
</comment>
<name>A0A926F7U3_9FIRM</name>
<comment type="catalytic activity">
    <reaction evidence="4">
        <text>Endopeptidase action with P4 Glu or Asp, P1 preferably Glu &gt; Asp, P1' hydrophobic and P2' Ala.</text>
        <dbReference type="EC" id="3.4.24.78"/>
    </reaction>
</comment>
<sequence>MILLFSPRSDLAIEAAALFNKTENDIKSIEGIEYKTEKNDNYTVTRVEVLNKKGEQAIGKQIGTYVTVECPKIRENDDEAFEAVSTVLAGELEKMLNLKKYHTVLAVGLGNWNVTPDALGPKVVSKLVVTRHLFEYIPEKIPDTLQALCAVSPGVLGITGIETGEIVKGICDKVKPDVVIAIDALASRKIDRISTSIQLSDTGITPGSGIGNKRRGLNEDYLGVKVIAIGVPTVVDAATVANDTIEILCENIKKSENLDKDIGKALEITDNEFRYPLIKEVLNPFVGDLIVTPKEVDEIIDDVSKIIANGINRAVHKDTENLYNA</sequence>
<evidence type="ECO:0000313" key="6">
    <source>
        <dbReference type="Proteomes" id="UP000647416"/>
    </source>
</evidence>
<keyword evidence="1 4" id="KW-0645">Protease</keyword>
<gene>
    <name evidence="4" type="primary">gpr</name>
    <name evidence="5" type="ORF">H8706_01600</name>
</gene>
<dbReference type="Gene3D" id="3.40.50.1450">
    <property type="entry name" value="HybD-like"/>
    <property type="match status" value="1"/>
</dbReference>
<dbReference type="EC" id="3.4.24.78" evidence="4"/>
<keyword evidence="6" id="KW-1185">Reference proteome</keyword>